<comment type="caution">
    <text evidence="1">The sequence shown here is derived from an EMBL/GenBank/DDBJ whole genome shotgun (WGS) entry which is preliminary data.</text>
</comment>
<evidence type="ECO:0000313" key="1">
    <source>
        <dbReference type="EMBL" id="EFD88189.1"/>
    </source>
</evidence>
<dbReference type="EMBL" id="ACSE01000024">
    <property type="protein sequence ID" value="EFD88189.1"/>
    <property type="molecule type" value="Genomic_DNA"/>
</dbReference>
<accession>D3LA37</accession>
<dbReference type="OrthoDB" id="2233792at2"/>
<name>D3LA37_OENOE</name>
<sequence>MIYLEKGLKHSQLKRIEPASSDWSWLVEQQAIQAAAVNSSQEADQYKHNQGQFVIAGTMTKAIRQNANLVSRSILFFDIDNTNGDDYPAAVVKIQIAFKALAYLIYPTISNGYKGTRLRVAIPTDQPFDSEQRAHLGTYLAGLLPVDWETDLTSYRSNWSQLAGLPILNAYSLTHDDQPVSHTAPFLSLHQVLSQTKILSIKAHVSSPDRQTVLLDRQPWQEMANRTLTSLINPPSANRHLYFSSLVGSLLFMKLDQPVIETLLNWSNAHSDKPLADDELKRVIVSVSRTAESKQRTNGE</sequence>
<dbReference type="GeneID" id="75065689"/>
<evidence type="ECO:0000313" key="2">
    <source>
        <dbReference type="Proteomes" id="UP000003075"/>
    </source>
</evidence>
<gene>
    <name evidence="1" type="ORF">AWRIB429_1217</name>
</gene>
<organism evidence="1 2">
    <name type="scientific">Oenococcus oeni AWRIB429</name>
    <dbReference type="NCBI Taxonomy" id="655225"/>
    <lineage>
        <taxon>Bacteria</taxon>
        <taxon>Bacillati</taxon>
        <taxon>Bacillota</taxon>
        <taxon>Bacilli</taxon>
        <taxon>Lactobacillales</taxon>
        <taxon>Lactobacillaceae</taxon>
        <taxon>Oenococcus</taxon>
    </lineage>
</organism>
<evidence type="ECO:0008006" key="3">
    <source>
        <dbReference type="Google" id="ProtNLM"/>
    </source>
</evidence>
<dbReference type="Proteomes" id="UP000003075">
    <property type="component" value="Unassembled WGS sequence"/>
</dbReference>
<proteinExistence type="predicted"/>
<protein>
    <recommendedName>
        <fullName evidence="3">Primase C-terminal 1 domain-containing protein</fullName>
    </recommendedName>
</protein>
<dbReference type="RefSeq" id="WP_002819081.1">
    <property type="nucleotide sequence ID" value="NZ_ACSE01000024.1"/>
</dbReference>
<dbReference type="AlphaFoldDB" id="D3LA37"/>
<reference evidence="1 2" key="1">
    <citation type="journal article" date="2010" name="Appl. Microbiol. Biotechnol.">
        <title>Genotypic diversity in Oenococcus oeni by high-density microarray comparative genome hybridization and whole genome sequencing.</title>
        <authorList>
            <person name="Borneman A.R."/>
            <person name="Bartowsky E.J."/>
            <person name="McCarthy J."/>
            <person name="Chambers P.J."/>
        </authorList>
    </citation>
    <scope>NUCLEOTIDE SEQUENCE [LARGE SCALE GENOMIC DNA]</scope>
    <source>
        <strain evidence="1 2">AWRIB429</strain>
    </source>
</reference>